<evidence type="ECO:0000259" key="6">
    <source>
        <dbReference type="PROSITE" id="PS50111"/>
    </source>
</evidence>
<evidence type="ECO:0000256" key="3">
    <source>
        <dbReference type="ARBA" id="ARBA00023224"/>
    </source>
</evidence>
<comment type="similarity">
    <text evidence="4">Belongs to the methyl-accepting chemotaxis (MCP) protein family.</text>
</comment>
<dbReference type="SMART" id="SM00283">
    <property type="entry name" value="MA"/>
    <property type="match status" value="1"/>
</dbReference>
<keyword evidence="2" id="KW-1003">Cell membrane</keyword>
<proteinExistence type="inferred from homology"/>
<feature type="domain" description="T-SNARE coiled-coil homology" evidence="7">
    <location>
        <begin position="467"/>
        <end position="529"/>
    </location>
</feature>
<sequence length="571" mass="59279">MRAVIANLSIFSKISLGVAGMLVLLAAASAWTYASMSRLDGLFADYRGKAELMARAEKLSQDMSAYGLIAQTYARTGDDALMDKASEIGGVVNDDVATLRKDFVSAASIALLDRADQKNQELAQQVSHVFEVRATLAEARQGGAADDQSMARALEGYAAEITRQSEALSADASALVTALRADQAAITDSTAALLSDSIRNLLLATALALGGGLAMAYGVAGAISRPIIAMTGVMDLLAHGESVGAIPFADRKDEVGKMARAVAVFQTNLEENGRLRQENLAREEQARQAQRAQALALGDHFEATVGGVIARIGGAAQQLQESVEAMLQATEESAAQATSVTSGAQAAAAKVQAMAAAAEQLSASTAEIAQQFSQTQTASAAAAQEADQSKAQIEAMSVAADEIGDITRLISEIAQQTNMLALNATIEAARAGEAGRGFAVVAQEVKALATQTANAIESISAQMHEVQRATQTASRSMCAIAETTDNANRLAASISGVVEQQNAATQEIAANASQTSLDVDAIAGNIARVEQATTLSRDACERLLAASGALSEQTEHLGREMQSVLQHLRAA</sequence>
<dbReference type="PROSITE" id="PS50885">
    <property type="entry name" value="HAMP"/>
    <property type="match status" value="1"/>
</dbReference>
<dbReference type="OrthoDB" id="8456673at2"/>
<dbReference type="PROSITE" id="PS50192">
    <property type="entry name" value="T_SNARE"/>
    <property type="match status" value="1"/>
</dbReference>
<dbReference type="Pfam" id="PF00015">
    <property type="entry name" value="MCPsignal"/>
    <property type="match status" value="1"/>
</dbReference>
<keyword evidence="2" id="KW-0997">Cell inner membrane</keyword>
<dbReference type="Gene3D" id="1.10.8.500">
    <property type="entry name" value="HAMP domain in histidine kinase"/>
    <property type="match status" value="1"/>
</dbReference>
<dbReference type="InterPro" id="IPR003660">
    <property type="entry name" value="HAMP_dom"/>
</dbReference>
<evidence type="ECO:0000256" key="5">
    <source>
        <dbReference type="PROSITE-ProRule" id="PRU00284"/>
    </source>
</evidence>
<dbReference type="InterPro" id="IPR000727">
    <property type="entry name" value="T_SNARE_dom"/>
</dbReference>
<dbReference type="PROSITE" id="PS50111">
    <property type="entry name" value="CHEMOTAXIS_TRANSDUC_2"/>
    <property type="match status" value="1"/>
</dbReference>
<feature type="domain" description="Methyl-accepting transducer" evidence="6">
    <location>
        <begin position="315"/>
        <end position="551"/>
    </location>
</feature>
<dbReference type="RefSeq" id="WP_088519254.1">
    <property type="nucleotide sequence ID" value="NZ_FYDG01000001.1"/>
</dbReference>
<keyword evidence="10" id="KW-1185">Reference proteome</keyword>
<protein>
    <submittedName>
        <fullName evidence="9">Methyl-accepting chemotaxis protein</fullName>
    </submittedName>
</protein>
<comment type="subcellular location">
    <subcellularLocation>
        <location evidence="1">Cell inner membrane</location>
        <topology evidence="1">Multi-pass membrane protein</topology>
    </subcellularLocation>
</comment>
<evidence type="ECO:0000259" key="8">
    <source>
        <dbReference type="PROSITE" id="PS50885"/>
    </source>
</evidence>
<dbReference type="Proteomes" id="UP000198418">
    <property type="component" value="Unassembled WGS sequence"/>
</dbReference>
<keyword evidence="3 5" id="KW-0807">Transducer</keyword>
<evidence type="ECO:0000313" key="9">
    <source>
        <dbReference type="EMBL" id="SNB60504.1"/>
    </source>
</evidence>
<dbReference type="EMBL" id="FYDG01000001">
    <property type="protein sequence ID" value="SNB60504.1"/>
    <property type="molecule type" value="Genomic_DNA"/>
</dbReference>
<dbReference type="InterPro" id="IPR004089">
    <property type="entry name" value="MCPsignal_dom"/>
</dbReference>
<evidence type="ECO:0000313" key="10">
    <source>
        <dbReference type="Proteomes" id="UP000198418"/>
    </source>
</evidence>
<evidence type="ECO:0000259" key="7">
    <source>
        <dbReference type="PROSITE" id="PS50192"/>
    </source>
</evidence>
<feature type="domain" description="HAMP" evidence="8">
    <location>
        <begin position="221"/>
        <end position="274"/>
    </location>
</feature>
<dbReference type="PANTHER" id="PTHR32089:SF112">
    <property type="entry name" value="LYSOZYME-LIKE PROTEIN-RELATED"/>
    <property type="match status" value="1"/>
</dbReference>
<evidence type="ECO:0000256" key="1">
    <source>
        <dbReference type="ARBA" id="ARBA00004429"/>
    </source>
</evidence>
<dbReference type="AlphaFoldDB" id="A0A212QMD0"/>
<organism evidence="9 10">
    <name type="scientific">Rhodoblastus acidophilus</name>
    <name type="common">Rhodopseudomonas acidophila</name>
    <dbReference type="NCBI Taxonomy" id="1074"/>
    <lineage>
        <taxon>Bacteria</taxon>
        <taxon>Pseudomonadati</taxon>
        <taxon>Pseudomonadota</taxon>
        <taxon>Alphaproteobacteria</taxon>
        <taxon>Hyphomicrobiales</taxon>
        <taxon>Rhodoblastaceae</taxon>
        <taxon>Rhodoblastus</taxon>
    </lineage>
</organism>
<dbReference type="GO" id="GO:0007165">
    <property type="term" value="P:signal transduction"/>
    <property type="evidence" value="ECO:0007669"/>
    <property type="project" value="UniProtKB-KW"/>
</dbReference>
<dbReference type="GO" id="GO:0005886">
    <property type="term" value="C:plasma membrane"/>
    <property type="evidence" value="ECO:0007669"/>
    <property type="project" value="UniProtKB-SubCell"/>
</dbReference>
<reference evidence="10" key="1">
    <citation type="submission" date="2017-06" db="EMBL/GenBank/DDBJ databases">
        <authorList>
            <person name="Varghese N."/>
            <person name="Submissions S."/>
        </authorList>
    </citation>
    <scope>NUCLEOTIDE SEQUENCE [LARGE SCALE GENOMIC DNA]</scope>
    <source>
        <strain evidence="10">DSM 137</strain>
    </source>
</reference>
<accession>A0A212QMD0</accession>
<dbReference type="SUPFAM" id="SSF58104">
    <property type="entry name" value="Methyl-accepting chemotaxis protein (MCP) signaling domain"/>
    <property type="match status" value="1"/>
</dbReference>
<keyword evidence="2" id="KW-0472">Membrane</keyword>
<evidence type="ECO:0000256" key="4">
    <source>
        <dbReference type="ARBA" id="ARBA00029447"/>
    </source>
</evidence>
<evidence type="ECO:0000256" key="2">
    <source>
        <dbReference type="ARBA" id="ARBA00022519"/>
    </source>
</evidence>
<dbReference type="PANTHER" id="PTHR32089">
    <property type="entry name" value="METHYL-ACCEPTING CHEMOTAXIS PROTEIN MCPB"/>
    <property type="match status" value="1"/>
</dbReference>
<name>A0A212QMD0_RHOAC</name>
<dbReference type="Gene3D" id="1.10.287.950">
    <property type="entry name" value="Methyl-accepting chemotaxis protein"/>
    <property type="match status" value="1"/>
</dbReference>
<gene>
    <name evidence="9" type="ORF">SAMN06265338_101831</name>
</gene>